<keyword evidence="2" id="KW-0496">Mitochondrion</keyword>
<geneLocation type="mitochondrion" evidence="2"/>
<proteinExistence type="predicted"/>
<evidence type="ECO:0000313" key="2">
    <source>
        <dbReference type="EMBL" id="QBZ38046.1"/>
    </source>
</evidence>
<reference evidence="2" key="2">
    <citation type="journal article" date="2020" name="Genomics">
        <title>Contribution to the mitogenome diversity in Delphacinae: Phylogenetic and ecological implications.</title>
        <authorList>
            <person name="Huang Y.-X."/>
            <person name="Ren F.-J."/>
            <person name="Bartlett C.R."/>
            <person name="Wei Y.-S."/>
            <person name="Qin D.-Z."/>
        </authorList>
    </citation>
    <scope>NUCLEOTIDE SEQUENCE</scope>
</reference>
<dbReference type="GeneID" id="62618784"/>
<organism evidence="2">
    <name type="scientific">Tropidocephala brunnipennis</name>
    <dbReference type="NCBI Taxonomy" id="2008871"/>
    <lineage>
        <taxon>Eukaryota</taxon>
        <taxon>Metazoa</taxon>
        <taxon>Ecdysozoa</taxon>
        <taxon>Arthropoda</taxon>
        <taxon>Hexapoda</taxon>
        <taxon>Insecta</taxon>
        <taxon>Pterygota</taxon>
        <taxon>Neoptera</taxon>
        <taxon>Paraneoptera</taxon>
        <taxon>Hemiptera</taxon>
        <taxon>Auchenorrhyncha</taxon>
        <taxon>Fulgoroidea</taxon>
        <taxon>Delphacidae</taxon>
        <taxon>Delphacinae</taxon>
        <taxon>Tropidocephala</taxon>
    </lineage>
</organism>
<dbReference type="RefSeq" id="YP_009987573.1">
    <property type="nucleotide sequence ID" value="NC_052695.1"/>
</dbReference>
<dbReference type="CTD" id="4509"/>
<keyword evidence="1" id="KW-1133">Transmembrane helix</keyword>
<sequence>MPQMAPSSWILLMNLTSIIMLMMKMSIFFEKKL</sequence>
<name>A0A7S4YYS6_9HEMI</name>
<dbReference type="AlphaFoldDB" id="A0A7S4YYS6"/>
<accession>A0A7S4YYS6</accession>
<reference evidence="2" key="1">
    <citation type="submission" date="2018-05" db="EMBL/GenBank/DDBJ databases">
        <authorList>
            <person name="Huang Y."/>
            <person name="Qin D."/>
        </authorList>
    </citation>
    <scope>NUCLEOTIDE SEQUENCE</scope>
</reference>
<gene>
    <name evidence="2" type="primary">ATP8</name>
</gene>
<keyword evidence="1" id="KW-0812">Transmembrane</keyword>
<dbReference type="EMBL" id="MH293471">
    <property type="protein sequence ID" value="QBZ38046.1"/>
    <property type="molecule type" value="Genomic_DNA"/>
</dbReference>
<evidence type="ECO:0000256" key="1">
    <source>
        <dbReference type="SAM" id="Phobius"/>
    </source>
</evidence>
<feature type="transmembrane region" description="Helical" evidence="1">
    <location>
        <begin position="6"/>
        <end position="23"/>
    </location>
</feature>
<keyword evidence="1" id="KW-0472">Membrane</keyword>
<protein>
    <submittedName>
        <fullName evidence="2">ATP synthase F0 subunit 8</fullName>
    </submittedName>
</protein>